<dbReference type="InterPro" id="IPR040521">
    <property type="entry name" value="KDZ"/>
</dbReference>
<dbReference type="EMBL" id="KN831202">
    <property type="protein sequence ID" value="KIK72127.1"/>
    <property type="molecule type" value="Genomic_DNA"/>
</dbReference>
<dbReference type="HOGENOM" id="CLU_3112046_0_0_1"/>
<reference evidence="1 2" key="1">
    <citation type="submission" date="2014-04" db="EMBL/GenBank/DDBJ databases">
        <authorList>
            <consortium name="DOE Joint Genome Institute"/>
            <person name="Kuo A."/>
            <person name="Kohler A."/>
            <person name="Jargeat P."/>
            <person name="Nagy L.G."/>
            <person name="Floudas D."/>
            <person name="Copeland A."/>
            <person name="Barry K.W."/>
            <person name="Cichocki N."/>
            <person name="Veneault-Fourrey C."/>
            <person name="LaButti K."/>
            <person name="Lindquist E.A."/>
            <person name="Lipzen A."/>
            <person name="Lundell T."/>
            <person name="Morin E."/>
            <person name="Murat C."/>
            <person name="Sun H."/>
            <person name="Tunlid A."/>
            <person name="Henrissat B."/>
            <person name="Grigoriev I.V."/>
            <person name="Hibbett D.S."/>
            <person name="Martin F."/>
            <person name="Nordberg H.P."/>
            <person name="Cantor M.N."/>
            <person name="Hua S.X."/>
        </authorList>
    </citation>
    <scope>NUCLEOTIDE SEQUENCE [LARGE SCALE GENOMIC DNA]</scope>
    <source>
        <strain evidence="1 2">Ve08.2h10</strain>
    </source>
</reference>
<reference evidence="2" key="2">
    <citation type="submission" date="2015-01" db="EMBL/GenBank/DDBJ databases">
        <title>Evolutionary Origins and Diversification of the Mycorrhizal Mutualists.</title>
        <authorList>
            <consortium name="DOE Joint Genome Institute"/>
            <consortium name="Mycorrhizal Genomics Consortium"/>
            <person name="Kohler A."/>
            <person name="Kuo A."/>
            <person name="Nagy L.G."/>
            <person name="Floudas D."/>
            <person name="Copeland A."/>
            <person name="Barry K.W."/>
            <person name="Cichocki N."/>
            <person name="Veneault-Fourrey C."/>
            <person name="LaButti K."/>
            <person name="Lindquist E.A."/>
            <person name="Lipzen A."/>
            <person name="Lundell T."/>
            <person name="Morin E."/>
            <person name="Murat C."/>
            <person name="Riley R."/>
            <person name="Ohm R."/>
            <person name="Sun H."/>
            <person name="Tunlid A."/>
            <person name="Henrissat B."/>
            <person name="Grigoriev I.V."/>
            <person name="Hibbett D.S."/>
            <person name="Martin F."/>
        </authorList>
    </citation>
    <scope>NUCLEOTIDE SEQUENCE [LARGE SCALE GENOMIC DNA]</scope>
    <source>
        <strain evidence="2">Ve08.2h10</strain>
    </source>
</reference>
<dbReference type="InParanoid" id="A0A0D0BKD2"/>
<organism evidence="1 2">
    <name type="scientific">Paxillus rubicundulus Ve08.2h10</name>
    <dbReference type="NCBI Taxonomy" id="930991"/>
    <lineage>
        <taxon>Eukaryota</taxon>
        <taxon>Fungi</taxon>
        <taxon>Dikarya</taxon>
        <taxon>Basidiomycota</taxon>
        <taxon>Agaricomycotina</taxon>
        <taxon>Agaricomycetes</taxon>
        <taxon>Agaricomycetidae</taxon>
        <taxon>Boletales</taxon>
        <taxon>Paxilineae</taxon>
        <taxon>Paxillaceae</taxon>
        <taxon>Paxillus</taxon>
    </lineage>
</organism>
<dbReference type="AlphaFoldDB" id="A0A0D0BKD2"/>
<evidence type="ECO:0000313" key="2">
    <source>
        <dbReference type="Proteomes" id="UP000054538"/>
    </source>
</evidence>
<dbReference type="Proteomes" id="UP000054538">
    <property type="component" value="Unassembled WGS sequence"/>
</dbReference>
<dbReference type="OrthoDB" id="3257768at2759"/>
<feature type="non-terminal residue" evidence="1">
    <location>
        <position position="51"/>
    </location>
</feature>
<protein>
    <submittedName>
        <fullName evidence="1">Uncharacterized protein</fullName>
    </submittedName>
</protein>
<dbReference type="Pfam" id="PF18758">
    <property type="entry name" value="KDZ"/>
    <property type="match status" value="1"/>
</dbReference>
<keyword evidence="2" id="KW-1185">Reference proteome</keyword>
<evidence type="ECO:0000313" key="1">
    <source>
        <dbReference type="EMBL" id="KIK72127.1"/>
    </source>
</evidence>
<proteinExistence type="predicted"/>
<accession>A0A0D0BKD2</accession>
<feature type="non-terminal residue" evidence="1">
    <location>
        <position position="1"/>
    </location>
</feature>
<sequence length="51" mass="5686">LWHVHGHRNECFARYSPGFIQGAGRVEGEICHIPYCASQLRLSGAHSRPSP</sequence>
<name>A0A0D0BKD2_9AGAM</name>
<gene>
    <name evidence="1" type="ORF">PAXRUDRAFT_77389</name>
</gene>